<reference evidence="1" key="1">
    <citation type="journal article" date="2013" name="Environ. Microbiol.">
        <title>Microbiota from the distal guts of lean and obese adolescents exhibit partial functional redundancy besides clear differences in community structure.</title>
        <authorList>
            <person name="Ferrer M."/>
            <person name="Ruiz A."/>
            <person name="Lanza F."/>
            <person name="Haange S.B."/>
            <person name="Oberbach A."/>
            <person name="Till H."/>
            <person name="Bargiela R."/>
            <person name="Campoy C."/>
            <person name="Segura M.T."/>
            <person name="Richter M."/>
            <person name="von Bergen M."/>
            <person name="Seifert J."/>
            <person name="Suarez A."/>
        </authorList>
    </citation>
    <scope>NUCLEOTIDE SEQUENCE</scope>
</reference>
<comment type="caution">
    <text evidence="1">The sequence shown here is derived from an EMBL/GenBank/DDBJ whole genome shotgun (WGS) entry which is preliminary data.</text>
</comment>
<protein>
    <submittedName>
        <fullName evidence="1">Uncharacterized protein</fullName>
    </submittedName>
</protein>
<evidence type="ECO:0000313" key="1">
    <source>
        <dbReference type="EMBL" id="EKC55901.1"/>
    </source>
</evidence>
<feature type="non-terminal residue" evidence="1">
    <location>
        <position position="203"/>
    </location>
</feature>
<dbReference type="AlphaFoldDB" id="K1T982"/>
<accession>K1T982</accession>
<feature type="non-terminal residue" evidence="1">
    <location>
        <position position="1"/>
    </location>
</feature>
<sequence length="203" mass="22286">HYISLYGPKDTGLSFSVIRAGWELVTSEDGSATKGKWRDEVISNLYSLNTSGFNPYPEIEMEIYQRTDIPGYYRMKVYGNDLITALAGGASVAFEGRDVYTIVDARDPQKVYIPYQSTGLTLNSSDGEIRIASNVAENFSMDESTGQYGTLVDGVITFPVQSVMLEFSSASGAFYYGNRAGMLRILLPGVVVPDYTVTLSKSE</sequence>
<dbReference type="EMBL" id="AJWY01010304">
    <property type="protein sequence ID" value="EKC55901.1"/>
    <property type="molecule type" value="Genomic_DNA"/>
</dbReference>
<organism evidence="1">
    <name type="scientific">human gut metagenome</name>
    <dbReference type="NCBI Taxonomy" id="408170"/>
    <lineage>
        <taxon>unclassified sequences</taxon>
        <taxon>metagenomes</taxon>
        <taxon>organismal metagenomes</taxon>
    </lineage>
</organism>
<gene>
    <name evidence="1" type="ORF">LEA_15105</name>
</gene>
<proteinExistence type="predicted"/>
<name>K1T982_9ZZZZ</name>